<sequence length="80" mass="9277">MAYHWNRTKLDYFIGRWERVFGKEPDGTLRGFTLPDRQIISDDDGSDSDSKDDAELVEDASSDATLGTPYVTWLRQKTRY</sequence>
<comment type="caution">
    <text evidence="2">The sequence shown here is derived from an EMBL/GenBank/DDBJ whole genome shotgun (WGS) entry which is preliminary data.</text>
</comment>
<dbReference type="AlphaFoldDB" id="A0AA38TV74"/>
<evidence type="ECO:0000256" key="1">
    <source>
        <dbReference type="SAM" id="MobiDB-lite"/>
    </source>
</evidence>
<evidence type="ECO:0000313" key="2">
    <source>
        <dbReference type="EMBL" id="KAJ9561001.1"/>
    </source>
</evidence>
<dbReference type="EMBL" id="JARYMX010000002">
    <property type="protein sequence ID" value="KAJ9561001.1"/>
    <property type="molecule type" value="Genomic_DNA"/>
</dbReference>
<accession>A0AA38TV74</accession>
<reference evidence="2" key="1">
    <citation type="submission" date="2023-03" db="EMBL/GenBank/DDBJ databases">
        <title>Chromosome-scale reference genome and RAD-based genetic map of yellow starthistle (Centaurea solstitialis) reveal putative structural variation and QTLs associated with invader traits.</title>
        <authorList>
            <person name="Reatini B."/>
            <person name="Cang F.A."/>
            <person name="Jiang Q."/>
            <person name="Mckibben M.T.W."/>
            <person name="Barker M.S."/>
            <person name="Rieseberg L.H."/>
            <person name="Dlugosch K.M."/>
        </authorList>
    </citation>
    <scope>NUCLEOTIDE SEQUENCE</scope>
    <source>
        <strain evidence="2">CAN-66</strain>
        <tissue evidence="2">Leaf</tissue>
    </source>
</reference>
<protein>
    <submittedName>
        <fullName evidence="2">Uncharacterized protein</fullName>
    </submittedName>
</protein>
<name>A0AA38TV74_9ASTR</name>
<keyword evidence="3" id="KW-1185">Reference proteome</keyword>
<feature type="region of interest" description="Disordered" evidence="1">
    <location>
        <begin position="32"/>
        <end position="61"/>
    </location>
</feature>
<gene>
    <name evidence="2" type="ORF">OSB04_006161</name>
</gene>
<proteinExistence type="predicted"/>
<evidence type="ECO:0000313" key="3">
    <source>
        <dbReference type="Proteomes" id="UP001172457"/>
    </source>
</evidence>
<organism evidence="2 3">
    <name type="scientific">Centaurea solstitialis</name>
    <name type="common">yellow star-thistle</name>
    <dbReference type="NCBI Taxonomy" id="347529"/>
    <lineage>
        <taxon>Eukaryota</taxon>
        <taxon>Viridiplantae</taxon>
        <taxon>Streptophyta</taxon>
        <taxon>Embryophyta</taxon>
        <taxon>Tracheophyta</taxon>
        <taxon>Spermatophyta</taxon>
        <taxon>Magnoliopsida</taxon>
        <taxon>eudicotyledons</taxon>
        <taxon>Gunneridae</taxon>
        <taxon>Pentapetalae</taxon>
        <taxon>asterids</taxon>
        <taxon>campanulids</taxon>
        <taxon>Asterales</taxon>
        <taxon>Asteraceae</taxon>
        <taxon>Carduoideae</taxon>
        <taxon>Cardueae</taxon>
        <taxon>Centaureinae</taxon>
        <taxon>Centaurea</taxon>
    </lineage>
</organism>
<dbReference type="Proteomes" id="UP001172457">
    <property type="component" value="Chromosome 2"/>
</dbReference>